<evidence type="ECO:0000313" key="3">
    <source>
        <dbReference type="Proteomes" id="UP000007177"/>
    </source>
</evidence>
<accession>H6LIX1</accession>
<evidence type="ECO:0000256" key="1">
    <source>
        <dbReference type="SAM" id="Coils"/>
    </source>
</evidence>
<evidence type="ECO:0000313" key="2">
    <source>
        <dbReference type="EMBL" id="AFA49860.1"/>
    </source>
</evidence>
<sequence>MRRLDKDKMIMHTNQNELHISARSNKAFEELLEQAIVQMQLLKNTIEKLENYDFEIKVGME</sequence>
<proteinExistence type="predicted"/>
<dbReference type="HOGENOM" id="CLU_2911798_0_0_9"/>
<organism evidence="2 3">
    <name type="scientific">Acetobacterium woodii (strain ATCC 29683 / DSM 1030 / JCM 2381 / KCTC 1655 / WB1)</name>
    <dbReference type="NCBI Taxonomy" id="931626"/>
    <lineage>
        <taxon>Bacteria</taxon>
        <taxon>Bacillati</taxon>
        <taxon>Bacillota</taxon>
        <taxon>Clostridia</taxon>
        <taxon>Eubacteriales</taxon>
        <taxon>Eubacteriaceae</taxon>
        <taxon>Acetobacterium</taxon>
    </lineage>
</organism>
<dbReference type="AlphaFoldDB" id="H6LIX1"/>
<dbReference type="KEGG" id="awo:Awo_c31320"/>
<protein>
    <submittedName>
        <fullName evidence="2">Uncharacterized protein</fullName>
    </submittedName>
</protein>
<feature type="coiled-coil region" evidence="1">
    <location>
        <begin position="25"/>
        <end position="52"/>
    </location>
</feature>
<gene>
    <name evidence="2" type="ordered locus">Awo_c31320</name>
</gene>
<reference evidence="3" key="1">
    <citation type="submission" date="2011-07" db="EMBL/GenBank/DDBJ databases">
        <title>Complete genome sequence of Acetobacterium woodii.</title>
        <authorList>
            <person name="Poehlein A."/>
            <person name="Schmidt S."/>
            <person name="Kaster A.-K."/>
            <person name="Goenrich M."/>
            <person name="Vollmers J."/>
            <person name="Thuermer A."/>
            <person name="Gottschalk G."/>
            <person name="Thauer R.K."/>
            <person name="Daniel R."/>
            <person name="Mueller V."/>
        </authorList>
    </citation>
    <scope>NUCLEOTIDE SEQUENCE [LARGE SCALE GENOMIC DNA]</scope>
    <source>
        <strain evidence="3">ATCC 29683 / DSM 1030 / JCM 2381 / KCTC 1655 / WB1</strain>
    </source>
</reference>
<keyword evidence="3" id="KW-1185">Reference proteome</keyword>
<dbReference type="EMBL" id="CP002987">
    <property type="protein sequence ID" value="AFA49860.1"/>
    <property type="molecule type" value="Genomic_DNA"/>
</dbReference>
<reference evidence="2 3" key="2">
    <citation type="journal article" date="2012" name="PLoS ONE">
        <title>An ancient pathway combining carbon dioxide fixation with the generation and utilization of a sodium ion gradient for ATP synthesis.</title>
        <authorList>
            <person name="Poehlein A."/>
            <person name="Schmidt S."/>
            <person name="Kaster A.K."/>
            <person name="Goenrich M."/>
            <person name="Vollmers J."/>
            <person name="Thurmer A."/>
            <person name="Bertsch J."/>
            <person name="Schuchmann K."/>
            <person name="Voigt B."/>
            <person name="Hecker M."/>
            <person name="Daniel R."/>
            <person name="Thauer R.K."/>
            <person name="Gottschalk G."/>
            <person name="Muller V."/>
        </authorList>
    </citation>
    <scope>NUCLEOTIDE SEQUENCE [LARGE SCALE GENOMIC DNA]</scope>
    <source>
        <strain evidence="3">ATCC 29683 / DSM 1030 / JCM 2381 / KCTC 1655 / WB1</strain>
    </source>
</reference>
<name>H6LIX1_ACEWD</name>
<keyword evidence="1" id="KW-0175">Coiled coil</keyword>
<dbReference type="Proteomes" id="UP000007177">
    <property type="component" value="Chromosome"/>
</dbReference>